<evidence type="ECO:0000313" key="2">
    <source>
        <dbReference type="EMBL" id="SOC21242.1"/>
    </source>
</evidence>
<dbReference type="Pfam" id="PF11102">
    <property type="entry name" value="YjbF"/>
    <property type="match status" value="1"/>
</dbReference>
<dbReference type="Proteomes" id="UP000219111">
    <property type="component" value="Unassembled WGS sequence"/>
</dbReference>
<reference evidence="3" key="1">
    <citation type="submission" date="2017-08" db="EMBL/GenBank/DDBJ databases">
        <authorList>
            <person name="Varghese N."/>
            <person name="Submissions S."/>
        </authorList>
    </citation>
    <scope>NUCLEOTIDE SEQUENCE [LARGE SCALE GENOMIC DNA]</scope>
    <source>
        <strain evidence="3">JA276</strain>
    </source>
</reference>
<dbReference type="OrthoDB" id="6237231at2"/>
<accession>A0A285TGR1</accession>
<proteinExistence type="predicted"/>
<dbReference type="EMBL" id="OBMT01000022">
    <property type="protein sequence ID" value="SOC21242.1"/>
    <property type="molecule type" value="Genomic_DNA"/>
</dbReference>
<dbReference type="InterPro" id="IPR021308">
    <property type="entry name" value="GfcB"/>
</dbReference>
<organism evidence="2 3">
    <name type="scientific">Rhodobacter maris</name>
    <dbReference type="NCBI Taxonomy" id="446682"/>
    <lineage>
        <taxon>Bacteria</taxon>
        <taxon>Pseudomonadati</taxon>
        <taxon>Pseudomonadota</taxon>
        <taxon>Alphaproteobacteria</taxon>
        <taxon>Rhodobacterales</taxon>
        <taxon>Rhodobacter group</taxon>
        <taxon>Rhodobacter</taxon>
    </lineage>
</organism>
<feature type="chain" id="PRO_5012312425" evidence="1">
    <location>
        <begin position="24"/>
        <end position="204"/>
    </location>
</feature>
<evidence type="ECO:0000313" key="3">
    <source>
        <dbReference type="Proteomes" id="UP000219111"/>
    </source>
</evidence>
<dbReference type="SUPFAM" id="SSF159270">
    <property type="entry name" value="YmcC-like"/>
    <property type="match status" value="1"/>
</dbReference>
<dbReference type="InterPro" id="IPR023373">
    <property type="entry name" value="YmcC_sf"/>
</dbReference>
<evidence type="ECO:0000256" key="1">
    <source>
        <dbReference type="SAM" id="SignalP"/>
    </source>
</evidence>
<dbReference type="Gene3D" id="2.40.360.10">
    <property type="entry name" value="YmcC-like"/>
    <property type="match status" value="1"/>
</dbReference>
<protein>
    <submittedName>
        <fullName evidence="2">Group 4 capsule polysaccharide lipoprotein GfcB/YjbF</fullName>
    </submittedName>
</protein>
<dbReference type="PROSITE" id="PS51257">
    <property type="entry name" value="PROKAR_LIPOPROTEIN"/>
    <property type="match status" value="1"/>
</dbReference>
<keyword evidence="1" id="KW-0732">Signal</keyword>
<name>A0A285TGR1_9RHOB</name>
<dbReference type="AlphaFoldDB" id="A0A285TGR1"/>
<keyword evidence="2" id="KW-0449">Lipoprotein</keyword>
<dbReference type="RefSeq" id="WP_097071435.1">
    <property type="nucleotide sequence ID" value="NZ_OBMT01000022.1"/>
</dbReference>
<feature type="signal peptide" evidence="1">
    <location>
        <begin position="1"/>
        <end position="23"/>
    </location>
</feature>
<sequence length="204" mass="21664">MKRQPLSLPAVAFLVCAALVAGCAPSATQQAEMTAAAEPFLTAPLISAQIPARNVTAVLRPVGQNGTVTSWQTVDRITLSFDRGVLVASRGLGFDLMGADADPTRAALAGQVSEIYRRKMRYLTGDNHSTWLTAGCSMRAAGTGEGLRRFEESCKARGNSYTNIYLLDGAGRVVTSRQWLSPELGYIEIGPFSLPISVTAQQGG</sequence>
<keyword evidence="3" id="KW-1185">Reference proteome</keyword>
<gene>
    <name evidence="2" type="ORF">SAMN05877831_1227</name>
</gene>